<accession>A0ABT9AHB7</accession>
<evidence type="ECO:0000313" key="2">
    <source>
        <dbReference type="Proteomes" id="UP001167796"/>
    </source>
</evidence>
<reference evidence="1" key="1">
    <citation type="submission" date="2023-07" db="EMBL/GenBank/DDBJ databases">
        <authorList>
            <person name="Kim M.K."/>
        </authorList>
    </citation>
    <scope>NUCLEOTIDE SEQUENCE</scope>
    <source>
        <strain evidence="1">M29</strain>
    </source>
</reference>
<gene>
    <name evidence="1" type="ORF">Q5H92_23100</name>
</gene>
<proteinExistence type="predicted"/>
<protein>
    <recommendedName>
        <fullName evidence="3">Tetratricopeptide repeat-containing protein</fullName>
    </recommendedName>
</protein>
<dbReference type="EMBL" id="JAUQSX010000015">
    <property type="protein sequence ID" value="MDO7849270.1"/>
    <property type="molecule type" value="Genomic_DNA"/>
</dbReference>
<sequence length="217" mass="23899">MRIPEFHFLAVLSVAWSSSSAADLPNIFRPMEALAQDSLPMAAAPRAACAAAFNFFNPNAVSSSPYHPAILRRHYEQAAADKTAGEKFYKLLADYKDRDALVLGYKAAAEAIRARDASMFNKLTYVQDAARTFEQAVSLDPRNPEIRFLRFSVESNLPAFLGLSKHVDEDKELLLNAALNHPGTGLDAEAFRTVRGFLVGRGHVSDDDAQKLSKVKE</sequence>
<keyword evidence="2" id="KW-1185">Reference proteome</keyword>
<dbReference type="Proteomes" id="UP001167796">
    <property type="component" value="Unassembled WGS sequence"/>
</dbReference>
<comment type="caution">
    <text evidence="1">The sequence shown here is derived from an EMBL/GenBank/DDBJ whole genome shotgun (WGS) entry which is preliminary data.</text>
</comment>
<name>A0ABT9AHB7_9BACT</name>
<evidence type="ECO:0000313" key="1">
    <source>
        <dbReference type="EMBL" id="MDO7849270.1"/>
    </source>
</evidence>
<evidence type="ECO:0008006" key="3">
    <source>
        <dbReference type="Google" id="ProtNLM"/>
    </source>
</evidence>
<organism evidence="1 2">
    <name type="scientific">Hymenobacter mellowenesis</name>
    <dbReference type="NCBI Taxonomy" id="3063995"/>
    <lineage>
        <taxon>Bacteria</taxon>
        <taxon>Pseudomonadati</taxon>
        <taxon>Bacteroidota</taxon>
        <taxon>Cytophagia</taxon>
        <taxon>Cytophagales</taxon>
        <taxon>Hymenobacteraceae</taxon>
        <taxon>Hymenobacter</taxon>
    </lineage>
</organism>